<evidence type="ECO:0000259" key="5">
    <source>
        <dbReference type="Pfam" id="PF00205"/>
    </source>
</evidence>
<proteinExistence type="inferred from homology"/>
<evidence type="ECO:0000256" key="1">
    <source>
        <dbReference type="ARBA" id="ARBA00007812"/>
    </source>
</evidence>
<comment type="similarity">
    <text evidence="1 3">Belongs to the TPP enzyme family.</text>
</comment>
<dbReference type="InterPro" id="IPR011766">
    <property type="entry name" value="TPP_enzyme_TPP-bd"/>
</dbReference>
<evidence type="ECO:0000256" key="4">
    <source>
        <dbReference type="SAM" id="MobiDB-lite"/>
    </source>
</evidence>
<feature type="domain" description="Thiamine pyrophosphate enzyme central" evidence="5">
    <location>
        <begin position="210"/>
        <end position="329"/>
    </location>
</feature>
<dbReference type="SUPFAM" id="SSF52467">
    <property type="entry name" value="DHS-like NAD/FAD-binding domain"/>
    <property type="match status" value="1"/>
</dbReference>
<feature type="domain" description="Thiamine pyrophosphate enzyme N-terminal TPP-binding" evidence="7">
    <location>
        <begin position="20"/>
        <end position="133"/>
    </location>
</feature>
<protein>
    <recommendedName>
        <fullName evidence="10">Thiamine pyrophosphate-binding protein</fullName>
    </recommendedName>
</protein>
<dbReference type="PANTHER" id="PTHR18968:SF120">
    <property type="entry name" value="ACETOLACTATE SYNTHASE LARGE SUBUNIT"/>
    <property type="match status" value="1"/>
</dbReference>
<dbReference type="CDD" id="cd07035">
    <property type="entry name" value="TPP_PYR_POX_like"/>
    <property type="match status" value="1"/>
</dbReference>
<dbReference type="Gene3D" id="3.40.50.970">
    <property type="match status" value="2"/>
</dbReference>
<dbReference type="InterPro" id="IPR045229">
    <property type="entry name" value="TPP_enz"/>
</dbReference>
<dbReference type="PROSITE" id="PS00187">
    <property type="entry name" value="TPP_ENZYMES"/>
    <property type="match status" value="1"/>
</dbReference>
<dbReference type="Pfam" id="PF02775">
    <property type="entry name" value="TPP_enzyme_C"/>
    <property type="match status" value="1"/>
</dbReference>
<keyword evidence="9" id="KW-1185">Reference proteome</keyword>
<dbReference type="CDD" id="cd00568">
    <property type="entry name" value="TPP_enzymes"/>
    <property type="match status" value="1"/>
</dbReference>
<gene>
    <name evidence="8" type="ORF">HCN08_05690</name>
</gene>
<dbReference type="RefSeq" id="WP_167981773.1">
    <property type="nucleotide sequence ID" value="NZ_JAATEJ010000003.1"/>
</dbReference>
<feature type="domain" description="Thiamine pyrophosphate enzyme TPP-binding" evidence="6">
    <location>
        <begin position="400"/>
        <end position="546"/>
    </location>
</feature>
<name>A0ABX0ZGF3_9ACTN</name>
<dbReference type="Gene3D" id="3.40.50.1220">
    <property type="entry name" value="TPP-binding domain"/>
    <property type="match status" value="1"/>
</dbReference>
<dbReference type="EMBL" id="JAATEJ010000003">
    <property type="protein sequence ID" value="NJP42903.1"/>
    <property type="molecule type" value="Genomic_DNA"/>
</dbReference>
<dbReference type="Pfam" id="PF00205">
    <property type="entry name" value="TPP_enzyme_M"/>
    <property type="match status" value="1"/>
</dbReference>
<dbReference type="Proteomes" id="UP000734511">
    <property type="component" value="Unassembled WGS sequence"/>
</dbReference>
<dbReference type="Pfam" id="PF02776">
    <property type="entry name" value="TPP_enzyme_N"/>
    <property type="match status" value="1"/>
</dbReference>
<evidence type="ECO:0000256" key="3">
    <source>
        <dbReference type="RuleBase" id="RU362132"/>
    </source>
</evidence>
<organism evidence="8 9">
    <name type="scientific">Actinacidiphila epipremni</name>
    <dbReference type="NCBI Taxonomy" id="2053013"/>
    <lineage>
        <taxon>Bacteria</taxon>
        <taxon>Bacillati</taxon>
        <taxon>Actinomycetota</taxon>
        <taxon>Actinomycetes</taxon>
        <taxon>Kitasatosporales</taxon>
        <taxon>Streptomycetaceae</taxon>
        <taxon>Actinacidiphila</taxon>
    </lineage>
</organism>
<dbReference type="SUPFAM" id="SSF52518">
    <property type="entry name" value="Thiamin diphosphate-binding fold (THDP-binding)"/>
    <property type="match status" value="2"/>
</dbReference>
<sequence>MATATAPRTPDAGPQGTDWTVTHAVLRFLRAELGCDRLFTVPGEAFLPLLGRAGEAGLELVTVRHEAGAGFAALADARLTGRPGVLAVNRSPGAANAAIALDAAQADPTALLLVVGGAERGADPRTGFQATDIAAFLGGLAPVVTVTGAAGLPAALERCRRALRAAVPGPVVLVVPEDVWEEPAGPAPAADPEPCTASERRRNGQRTAAAVREALLAAERPVLLAGRLLRGPGGPAERPGALLARLGEGAGLPVLLGNKQQDLLDNAAPCYGGHLHLGTPRATRERLAGADLLVVLGDRADTVHLAGPPPPGLRVLTVHPEPAGPGEPLAADPVAVLAELAGQDWPEAPAARREWLRGWRALETALAQAAPQPRPDGVDFAAVAAALGRRLPPDAIVTLDAGNFSSWIHRHVPLGAGQRQLALAGGSMGFGVPAAVAAALRHPDRTVVAVVGDGGLLMTGNELATGCAAGRAPVVVVADNGSYGTIRGHQDRAFPGRDCGTDLVNPDLVGWARSFGLAAERVEEPHQVEPALRRALAARRGYLLHVRTSLQAVHANFDLPRRA</sequence>
<reference evidence="8 9" key="1">
    <citation type="submission" date="2020-03" db="EMBL/GenBank/DDBJ databases">
        <title>WGS of actinomycetes isolated from Thailand.</title>
        <authorList>
            <person name="Thawai C."/>
        </authorList>
    </citation>
    <scope>NUCLEOTIDE SEQUENCE [LARGE SCALE GENOMIC DNA]</scope>
    <source>
        <strain evidence="8 9">PRB2-1</strain>
    </source>
</reference>
<evidence type="ECO:0000259" key="7">
    <source>
        <dbReference type="Pfam" id="PF02776"/>
    </source>
</evidence>
<evidence type="ECO:0000313" key="9">
    <source>
        <dbReference type="Proteomes" id="UP000734511"/>
    </source>
</evidence>
<dbReference type="PANTHER" id="PTHR18968">
    <property type="entry name" value="THIAMINE PYROPHOSPHATE ENZYMES"/>
    <property type="match status" value="1"/>
</dbReference>
<dbReference type="InterPro" id="IPR000399">
    <property type="entry name" value="TPP-bd_CS"/>
</dbReference>
<evidence type="ECO:0000259" key="6">
    <source>
        <dbReference type="Pfam" id="PF02775"/>
    </source>
</evidence>
<evidence type="ECO:0000256" key="2">
    <source>
        <dbReference type="ARBA" id="ARBA00023052"/>
    </source>
</evidence>
<evidence type="ECO:0000313" key="8">
    <source>
        <dbReference type="EMBL" id="NJP42903.1"/>
    </source>
</evidence>
<comment type="caution">
    <text evidence="8">The sequence shown here is derived from an EMBL/GenBank/DDBJ whole genome shotgun (WGS) entry which is preliminary data.</text>
</comment>
<feature type="region of interest" description="Disordered" evidence="4">
    <location>
        <begin position="183"/>
        <end position="206"/>
    </location>
</feature>
<dbReference type="InterPro" id="IPR012001">
    <property type="entry name" value="Thiamin_PyroP_enz_TPP-bd_dom"/>
</dbReference>
<dbReference type="InterPro" id="IPR029035">
    <property type="entry name" value="DHS-like_NAD/FAD-binding_dom"/>
</dbReference>
<evidence type="ECO:0008006" key="10">
    <source>
        <dbReference type="Google" id="ProtNLM"/>
    </source>
</evidence>
<dbReference type="InterPro" id="IPR012000">
    <property type="entry name" value="Thiamin_PyroP_enz_cen_dom"/>
</dbReference>
<keyword evidence="2 3" id="KW-0786">Thiamine pyrophosphate</keyword>
<accession>A0ABX0ZGF3</accession>
<dbReference type="InterPro" id="IPR029061">
    <property type="entry name" value="THDP-binding"/>
</dbReference>